<sequence length="94" mass="10594">MSRRSKSNLCSWNGDGASSSTTNEEKNLFGTCFCGQCVVLLRSGTITNPGRWFIRCPLWKAMDCKYFVSVDEIDGGWEGFARALVERNFDSYFA</sequence>
<name>A0ABU6WRP0_9FABA</name>
<dbReference type="Proteomes" id="UP001341840">
    <property type="component" value="Unassembled WGS sequence"/>
</dbReference>
<evidence type="ECO:0000256" key="3">
    <source>
        <dbReference type="ARBA" id="ARBA00022833"/>
    </source>
</evidence>
<dbReference type="PROSITE" id="PS51999">
    <property type="entry name" value="ZF_GRF"/>
    <property type="match status" value="1"/>
</dbReference>
<dbReference type="EMBL" id="JASCZI010182271">
    <property type="protein sequence ID" value="MED6187511.1"/>
    <property type="molecule type" value="Genomic_DNA"/>
</dbReference>
<keyword evidence="2 4" id="KW-0863">Zinc-finger</keyword>
<comment type="caution">
    <text evidence="7">The sequence shown here is derived from an EMBL/GenBank/DDBJ whole genome shotgun (WGS) entry which is preliminary data.</text>
</comment>
<evidence type="ECO:0000259" key="6">
    <source>
        <dbReference type="PROSITE" id="PS51999"/>
    </source>
</evidence>
<evidence type="ECO:0000256" key="2">
    <source>
        <dbReference type="ARBA" id="ARBA00022771"/>
    </source>
</evidence>
<proteinExistence type="predicted"/>
<accession>A0ABU6WRP0</accession>
<evidence type="ECO:0000313" key="7">
    <source>
        <dbReference type="EMBL" id="MED6187511.1"/>
    </source>
</evidence>
<evidence type="ECO:0000256" key="5">
    <source>
        <dbReference type="SAM" id="MobiDB-lite"/>
    </source>
</evidence>
<keyword evidence="3" id="KW-0862">Zinc</keyword>
<feature type="region of interest" description="Disordered" evidence="5">
    <location>
        <begin position="1"/>
        <end position="23"/>
    </location>
</feature>
<organism evidence="7 8">
    <name type="scientific">Stylosanthes scabra</name>
    <dbReference type="NCBI Taxonomy" id="79078"/>
    <lineage>
        <taxon>Eukaryota</taxon>
        <taxon>Viridiplantae</taxon>
        <taxon>Streptophyta</taxon>
        <taxon>Embryophyta</taxon>
        <taxon>Tracheophyta</taxon>
        <taxon>Spermatophyta</taxon>
        <taxon>Magnoliopsida</taxon>
        <taxon>eudicotyledons</taxon>
        <taxon>Gunneridae</taxon>
        <taxon>Pentapetalae</taxon>
        <taxon>rosids</taxon>
        <taxon>fabids</taxon>
        <taxon>Fabales</taxon>
        <taxon>Fabaceae</taxon>
        <taxon>Papilionoideae</taxon>
        <taxon>50 kb inversion clade</taxon>
        <taxon>dalbergioids sensu lato</taxon>
        <taxon>Dalbergieae</taxon>
        <taxon>Pterocarpus clade</taxon>
        <taxon>Stylosanthes</taxon>
    </lineage>
</organism>
<feature type="compositionally biased region" description="Polar residues" evidence="5">
    <location>
        <begin position="7"/>
        <end position="22"/>
    </location>
</feature>
<feature type="domain" description="GRF-type" evidence="6">
    <location>
        <begin position="32"/>
        <end position="73"/>
    </location>
</feature>
<evidence type="ECO:0000313" key="8">
    <source>
        <dbReference type="Proteomes" id="UP001341840"/>
    </source>
</evidence>
<evidence type="ECO:0000256" key="4">
    <source>
        <dbReference type="PROSITE-ProRule" id="PRU01343"/>
    </source>
</evidence>
<gene>
    <name evidence="7" type="ORF">PIB30_077118</name>
</gene>
<dbReference type="InterPro" id="IPR010666">
    <property type="entry name" value="Znf_GRF"/>
</dbReference>
<evidence type="ECO:0000256" key="1">
    <source>
        <dbReference type="ARBA" id="ARBA00022723"/>
    </source>
</evidence>
<reference evidence="7 8" key="1">
    <citation type="journal article" date="2023" name="Plants (Basel)">
        <title>Bridging the Gap: Combining Genomics and Transcriptomics Approaches to Understand Stylosanthes scabra, an Orphan Legume from the Brazilian Caatinga.</title>
        <authorList>
            <person name="Ferreira-Neto J.R.C."/>
            <person name="da Silva M.D."/>
            <person name="Binneck E."/>
            <person name="de Melo N.F."/>
            <person name="da Silva R.H."/>
            <person name="de Melo A.L.T.M."/>
            <person name="Pandolfi V."/>
            <person name="Bustamante F.O."/>
            <person name="Brasileiro-Vidal A.C."/>
            <person name="Benko-Iseppon A.M."/>
        </authorList>
    </citation>
    <scope>NUCLEOTIDE SEQUENCE [LARGE SCALE GENOMIC DNA]</scope>
    <source>
        <tissue evidence="7">Leaves</tissue>
    </source>
</reference>
<keyword evidence="1" id="KW-0479">Metal-binding</keyword>
<protein>
    <recommendedName>
        <fullName evidence="6">GRF-type domain-containing protein</fullName>
    </recommendedName>
</protein>
<keyword evidence="8" id="KW-1185">Reference proteome</keyword>